<keyword evidence="2" id="KW-1185">Reference proteome</keyword>
<accession>A0A5B7J383</accession>
<protein>
    <submittedName>
        <fullName evidence="1">Uncharacterized protein</fullName>
    </submittedName>
</protein>
<dbReference type="Proteomes" id="UP000324222">
    <property type="component" value="Unassembled WGS sequence"/>
</dbReference>
<comment type="caution">
    <text evidence="1">The sequence shown here is derived from an EMBL/GenBank/DDBJ whole genome shotgun (WGS) entry which is preliminary data.</text>
</comment>
<gene>
    <name evidence="1" type="ORF">E2C01_087402</name>
</gene>
<dbReference type="AlphaFoldDB" id="A0A5B7J383"/>
<name>A0A5B7J383_PORTR</name>
<reference evidence="1 2" key="1">
    <citation type="submission" date="2019-05" db="EMBL/GenBank/DDBJ databases">
        <title>Another draft genome of Portunus trituberculatus and its Hox gene families provides insights of decapod evolution.</title>
        <authorList>
            <person name="Jeong J.-H."/>
            <person name="Song I."/>
            <person name="Kim S."/>
            <person name="Choi T."/>
            <person name="Kim D."/>
            <person name="Ryu S."/>
            <person name="Kim W."/>
        </authorList>
    </citation>
    <scope>NUCLEOTIDE SEQUENCE [LARGE SCALE GENOMIC DNA]</scope>
    <source>
        <tissue evidence="1">Muscle</tissue>
    </source>
</reference>
<evidence type="ECO:0000313" key="1">
    <source>
        <dbReference type="EMBL" id="MPC92321.1"/>
    </source>
</evidence>
<organism evidence="1 2">
    <name type="scientific">Portunus trituberculatus</name>
    <name type="common">Swimming crab</name>
    <name type="synonym">Neptunus trituberculatus</name>
    <dbReference type="NCBI Taxonomy" id="210409"/>
    <lineage>
        <taxon>Eukaryota</taxon>
        <taxon>Metazoa</taxon>
        <taxon>Ecdysozoa</taxon>
        <taxon>Arthropoda</taxon>
        <taxon>Crustacea</taxon>
        <taxon>Multicrustacea</taxon>
        <taxon>Malacostraca</taxon>
        <taxon>Eumalacostraca</taxon>
        <taxon>Eucarida</taxon>
        <taxon>Decapoda</taxon>
        <taxon>Pleocyemata</taxon>
        <taxon>Brachyura</taxon>
        <taxon>Eubrachyura</taxon>
        <taxon>Portunoidea</taxon>
        <taxon>Portunidae</taxon>
        <taxon>Portuninae</taxon>
        <taxon>Portunus</taxon>
    </lineage>
</organism>
<sequence>MVPLGQALQRLKRYRREMDIHYMGHFGQIRMIPITSFI</sequence>
<proteinExistence type="predicted"/>
<evidence type="ECO:0000313" key="2">
    <source>
        <dbReference type="Proteomes" id="UP000324222"/>
    </source>
</evidence>
<dbReference type="EMBL" id="VSRR010090814">
    <property type="protein sequence ID" value="MPC92321.1"/>
    <property type="molecule type" value="Genomic_DNA"/>
</dbReference>